<sequence>MSLLLALVALGLLMGAAFHTSTTVLVAAALAIAAWLGAFGVREGLARRKQH</sequence>
<dbReference type="STRING" id="235985.SAMN05414137_12848"/>
<dbReference type="Proteomes" id="UP000183015">
    <property type="component" value="Unassembled WGS sequence"/>
</dbReference>
<proteinExistence type="predicted"/>
<organism evidence="1 2">
    <name type="scientific">Streptacidiphilus jiangxiensis</name>
    <dbReference type="NCBI Taxonomy" id="235985"/>
    <lineage>
        <taxon>Bacteria</taxon>
        <taxon>Bacillati</taxon>
        <taxon>Actinomycetota</taxon>
        <taxon>Actinomycetes</taxon>
        <taxon>Kitasatosporales</taxon>
        <taxon>Streptomycetaceae</taxon>
        <taxon>Streptacidiphilus</taxon>
    </lineage>
</organism>
<accession>A0A1H7YGC1</accession>
<evidence type="ECO:0000313" key="1">
    <source>
        <dbReference type="EMBL" id="SEM44377.1"/>
    </source>
</evidence>
<keyword evidence="2" id="KW-1185">Reference proteome</keyword>
<protein>
    <recommendedName>
        <fullName evidence="3">Small hydrophobic membrane protein</fullName>
    </recommendedName>
</protein>
<evidence type="ECO:0000313" key="2">
    <source>
        <dbReference type="Proteomes" id="UP000183015"/>
    </source>
</evidence>
<dbReference type="RefSeq" id="WP_169791889.1">
    <property type="nucleotide sequence ID" value="NZ_BBPN01000046.1"/>
</dbReference>
<name>A0A1H7YGC1_STRJI</name>
<dbReference type="EMBL" id="FOAZ01000028">
    <property type="protein sequence ID" value="SEM44377.1"/>
    <property type="molecule type" value="Genomic_DNA"/>
</dbReference>
<reference evidence="2" key="1">
    <citation type="submission" date="2016-10" db="EMBL/GenBank/DDBJ databases">
        <authorList>
            <person name="Varghese N."/>
        </authorList>
    </citation>
    <scope>NUCLEOTIDE SEQUENCE [LARGE SCALE GENOMIC DNA]</scope>
    <source>
        <strain evidence="2">DSM 45096 / BCRC 16803 / CGMCC 4.1857 / CIP 109030 / JCM 12277 / KCTC 19219 / NBRC 100920 / 33214</strain>
    </source>
</reference>
<evidence type="ECO:0008006" key="3">
    <source>
        <dbReference type="Google" id="ProtNLM"/>
    </source>
</evidence>
<gene>
    <name evidence="1" type="ORF">SAMN05414137_12848</name>
</gene>
<dbReference type="AlphaFoldDB" id="A0A1H7YGC1"/>
<dbReference type="eggNOG" id="ENOG5031SVA">
    <property type="taxonomic scope" value="Bacteria"/>
</dbReference>